<keyword evidence="11 17" id="KW-0482">Metalloprotease</keyword>
<dbReference type="Gene3D" id="1.10.390.10">
    <property type="entry name" value="Neutral Protease Domain 2"/>
    <property type="match status" value="1"/>
</dbReference>
<dbReference type="SUPFAM" id="SSF55486">
    <property type="entry name" value="Metalloproteases ('zincins'), catalytic domain"/>
    <property type="match status" value="1"/>
</dbReference>
<dbReference type="GO" id="GO:0008270">
    <property type="term" value="F:zinc ion binding"/>
    <property type="evidence" value="ECO:0007669"/>
    <property type="project" value="UniProtKB-UniRule"/>
</dbReference>
<keyword evidence="8 15" id="KW-0862">Zinc</keyword>
<evidence type="ECO:0000256" key="13">
    <source>
        <dbReference type="ARBA" id="ARBA00023180"/>
    </source>
</evidence>
<keyword evidence="13" id="KW-0325">Glycoprotein</keyword>
<dbReference type="GO" id="GO:0004177">
    <property type="term" value="F:aminopeptidase activity"/>
    <property type="evidence" value="ECO:0007669"/>
    <property type="project" value="UniProtKB-KW"/>
</dbReference>
<evidence type="ECO:0000256" key="10">
    <source>
        <dbReference type="ARBA" id="ARBA00022989"/>
    </source>
</evidence>
<evidence type="ECO:0000256" key="7">
    <source>
        <dbReference type="ARBA" id="ARBA00022801"/>
    </source>
</evidence>
<dbReference type="SUPFAM" id="SSF63737">
    <property type="entry name" value="Leukotriene A4 hydrolase N-terminal domain"/>
    <property type="match status" value="1"/>
</dbReference>
<dbReference type="GO" id="GO:0006508">
    <property type="term" value="P:proteolysis"/>
    <property type="evidence" value="ECO:0007669"/>
    <property type="project" value="UniProtKB-KW"/>
</dbReference>
<keyword evidence="7 17" id="KW-0378">Hydrolase</keyword>
<evidence type="ECO:0000256" key="16">
    <source>
        <dbReference type="PIRSR" id="PIRSR634016-4"/>
    </source>
</evidence>
<evidence type="ECO:0000256" key="14">
    <source>
        <dbReference type="PIRSR" id="PIRSR634016-1"/>
    </source>
</evidence>
<evidence type="ECO:0000256" key="8">
    <source>
        <dbReference type="ARBA" id="ARBA00022833"/>
    </source>
</evidence>
<dbReference type="PANTHER" id="PTHR11533:SF259">
    <property type="entry name" value="AMINOPEPTIDASE"/>
    <property type="match status" value="1"/>
</dbReference>
<dbReference type="InterPro" id="IPR024571">
    <property type="entry name" value="ERAP1-like_C_dom"/>
</dbReference>
<dbReference type="FunFam" id="1.10.390.10:FF:000016">
    <property type="entry name" value="Glutamyl aminopeptidase"/>
    <property type="match status" value="1"/>
</dbReference>
<evidence type="ECO:0000256" key="9">
    <source>
        <dbReference type="ARBA" id="ARBA00022968"/>
    </source>
</evidence>
<feature type="active site" description="Proton acceptor" evidence="14">
    <location>
        <position position="387"/>
    </location>
</feature>
<evidence type="ECO:0000256" key="2">
    <source>
        <dbReference type="ARBA" id="ARBA00010136"/>
    </source>
</evidence>
<protein>
    <recommendedName>
        <fullName evidence="17">Aminopeptidase</fullName>
        <ecNumber evidence="17">3.4.11.-</ecNumber>
    </recommendedName>
</protein>
<dbReference type="Proteomes" id="UP000265200">
    <property type="component" value="Chromosome 6"/>
</dbReference>
<keyword evidence="4 17" id="KW-0645">Protease</keyword>
<feature type="binding site" evidence="15">
    <location>
        <position position="386"/>
    </location>
    <ligand>
        <name>Zn(2+)</name>
        <dbReference type="ChEBI" id="CHEBI:29105"/>
        <note>catalytic</note>
    </ligand>
</feature>
<evidence type="ECO:0000256" key="4">
    <source>
        <dbReference type="ARBA" id="ARBA00022670"/>
    </source>
</evidence>
<evidence type="ECO:0000256" key="15">
    <source>
        <dbReference type="PIRSR" id="PIRSR634016-3"/>
    </source>
</evidence>
<dbReference type="EC" id="3.4.11.-" evidence="17"/>
<evidence type="ECO:0000256" key="12">
    <source>
        <dbReference type="ARBA" id="ARBA00023136"/>
    </source>
</evidence>
<reference evidence="21 22" key="2">
    <citation type="submission" date="2017-04" db="EMBL/GenBank/DDBJ databases">
        <title>CpG methylation of centromeres and impact of large insertions on vertebrate speciation.</title>
        <authorList>
            <person name="Ichikawa K."/>
            <person name="Yoshimura J."/>
            <person name="Morishita S."/>
        </authorList>
    </citation>
    <scope>NUCLEOTIDE SEQUENCE</scope>
    <source>
        <strain evidence="21 22">HSOK</strain>
    </source>
</reference>
<dbReference type="Pfam" id="PF17900">
    <property type="entry name" value="Peptidase_M1_N"/>
    <property type="match status" value="1"/>
</dbReference>
<dbReference type="Gene3D" id="2.60.40.1910">
    <property type="match status" value="1"/>
</dbReference>
<evidence type="ECO:0000256" key="17">
    <source>
        <dbReference type="RuleBase" id="RU364040"/>
    </source>
</evidence>
<comment type="subcellular location">
    <subcellularLocation>
        <location evidence="1">Membrane</location>
        <topology evidence="1">Single-pass type II membrane protein</topology>
    </subcellularLocation>
</comment>
<dbReference type="InterPro" id="IPR034016">
    <property type="entry name" value="M1_APN-typ"/>
</dbReference>
<accession>A0A3P9JU90</accession>
<feature type="domain" description="ERAP1-like C-terminal" evidence="19">
    <location>
        <begin position="608"/>
        <end position="923"/>
    </location>
</feature>
<keyword evidence="12 17" id="KW-0472">Membrane</keyword>
<dbReference type="InterPro" id="IPR001930">
    <property type="entry name" value="Peptidase_M1"/>
</dbReference>
<dbReference type="Gene3D" id="1.25.50.20">
    <property type="match status" value="1"/>
</dbReference>
<dbReference type="GO" id="GO:0008237">
    <property type="term" value="F:metallopeptidase activity"/>
    <property type="evidence" value="ECO:0007669"/>
    <property type="project" value="UniProtKB-KW"/>
</dbReference>
<evidence type="ECO:0000259" key="19">
    <source>
        <dbReference type="Pfam" id="PF11838"/>
    </source>
</evidence>
<keyword evidence="3 17" id="KW-0031">Aminopeptidase</keyword>
<dbReference type="Gene3D" id="2.60.40.1730">
    <property type="entry name" value="tricorn interacting facor f3 domain"/>
    <property type="match status" value="1"/>
</dbReference>
<name>A0A3P9JU90_ORYLA</name>
<sequence length="950" mass="109131">MAKRSSLSKGLAFAFVVLTVSAIGGMVAMVTLFKIQMNGINATALPDTTTPSPTPPPIMRLPKTLVPELYEISLHTDFYSRIIEEVNVTSPNQSTLFTGNVTIHFHTVQSTDLIYLHCKDLDVFHHPSRLLNKEYTIGIKIKSMTQYNNQSEFLVIQLEEKLQEKMNYSLFLSFKGQMSTYLESLFVSTYTEAYPSRDFEEYSDTLRYVAATHLQPTQARTLFPCFDEPQMKAVFKLTLFHRVGTYAQGNAEVEGSDIMGEEWKQTRFVSTEKMSTYLFGFTVSEFKATDSPKGRVSIKTYTRPEAKEAGHAIYAANITRTILLFYEERFEINYQPLKIDQLALPDLVTTGMENWGLITYQEASVLYQEGVSSLLHKEKVATVIAHELAHHWFGNLVTMSWWNDVWLNEGFATYSSYFAVDHVEPDFKIKDISIMRDLHEALKEDALITSRPLAVLPDDVQTPSEIKEMFDTVSYSKGAMLLRMLADFVGETAFNQGVKTYLKAFRGATTETTDLWQHIETARLVKNTFTVSKVMKPWTEKQGYPVININTTNGEIFQKQFLFNGSITSSHWWYIPIWFMKGSLETAFLWLAVPGPVKKEEFISGKDWILANVDCLGFYRVNYNLENWQRLLWQLESKPDRIPVINRGQLIDDALNLARANLLDVTVALNFTFFLRNERDFIPWDSAVKNLEYFFLMFDRSQVYGLMQDYLRSQVTGLYEFFANETNASDVPKTHSLQHSQILAIKVACSNGLPECLEMVETKFGDWMNNGTNKIHVNLRSTIYCQALAAGGQAEWDFAWEKFQSSTDSSERDQLRHALSCTRQTWLLNRLLEYSLNPDKIRLTDVASVVNDVAENPAGQALAWNFIRAHWDYVSQGDPVWLIEAVTRRFSTKFEVEELQRFAEQYDLGPTVRAVHKAIEQTQVNMNWVNKNKDRVLQWFKVITAHLDDK</sequence>
<reference evidence="21" key="4">
    <citation type="submission" date="2025-09" db="UniProtKB">
        <authorList>
            <consortium name="Ensembl"/>
        </authorList>
    </citation>
    <scope>IDENTIFICATION</scope>
    <source>
        <strain evidence="21">HSOK</strain>
    </source>
</reference>
<evidence type="ECO:0000313" key="21">
    <source>
        <dbReference type="Ensembl" id="ENSORLP00015035689.1"/>
    </source>
</evidence>
<reference key="1">
    <citation type="journal article" date="2007" name="Nature">
        <title>The medaka draft genome and insights into vertebrate genome evolution.</title>
        <authorList>
            <person name="Kasahara M."/>
            <person name="Naruse K."/>
            <person name="Sasaki S."/>
            <person name="Nakatani Y."/>
            <person name="Qu W."/>
            <person name="Ahsan B."/>
            <person name="Yamada T."/>
            <person name="Nagayasu Y."/>
            <person name="Doi K."/>
            <person name="Kasai Y."/>
            <person name="Jindo T."/>
            <person name="Kobayashi D."/>
            <person name="Shimada A."/>
            <person name="Toyoda A."/>
            <person name="Kuroki Y."/>
            <person name="Fujiyama A."/>
            <person name="Sasaki T."/>
            <person name="Shimizu A."/>
            <person name="Asakawa S."/>
            <person name="Shimizu N."/>
            <person name="Hashimoto S."/>
            <person name="Yang J."/>
            <person name="Lee Y."/>
            <person name="Matsushima K."/>
            <person name="Sugano S."/>
            <person name="Sakaizumi M."/>
            <person name="Narita T."/>
            <person name="Ohishi K."/>
            <person name="Haga S."/>
            <person name="Ohta F."/>
            <person name="Nomoto H."/>
            <person name="Nogata K."/>
            <person name="Morishita T."/>
            <person name="Endo T."/>
            <person name="Shin-I T."/>
            <person name="Takeda H."/>
            <person name="Morishita S."/>
            <person name="Kohara Y."/>
        </authorList>
    </citation>
    <scope>NUCLEOTIDE SEQUENCE [LARGE SCALE GENOMIC DNA]</scope>
    <source>
        <strain>Hd-rR</strain>
    </source>
</reference>
<dbReference type="InterPro" id="IPR050344">
    <property type="entry name" value="Peptidase_M1_aminopeptidases"/>
</dbReference>
<dbReference type="PRINTS" id="PR00756">
    <property type="entry name" value="ALADIPTASE"/>
</dbReference>
<dbReference type="CDD" id="cd09601">
    <property type="entry name" value="M1_APN-Q_like"/>
    <property type="match status" value="1"/>
</dbReference>
<feature type="domain" description="Aminopeptidase N-like N-terminal" evidence="20">
    <location>
        <begin position="67"/>
        <end position="278"/>
    </location>
</feature>
<feature type="site" description="Transition state stabilizer" evidence="16">
    <location>
        <position position="475"/>
    </location>
</feature>
<evidence type="ECO:0000256" key="6">
    <source>
        <dbReference type="ARBA" id="ARBA00022723"/>
    </source>
</evidence>
<dbReference type="Ensembl" id="ENSORLT00015030615.1">
    <property type="protein sequence ID" value="ENSORLP00015035689.1"/>
    <property type="gene ID" value="ENSORLG00015022421.1"/>
</dbReference>
<dbReference type="GO" id="GO:0016020">
    <property type="term" value="C:membrane"/>
    <property type="evidence" value="ECO:0007669"/>
    <property type="project" value="UniProtKB-SubCell"/>
</dbReference>
<evidence type="ECO:0000256" key="3">
    <source>
        <dbReference type="ARBA" id="ARBA00022438"/>
    </source>
</evidence>
<feature type="binding site" evidence="15">
    <location>
        <position position="390"/>
    </location>
    <ligand>
        <name>Zn(2+)</name>
        <dbReference type="ChEBI" id="CHEBI:29105"/>
        <note>catalytic</note>
    </ligand>
</feature>
<comment type="similarity">
    <text evidence="2 17">Belongs to the peptidase M1 family.</text>
</comment>
<keyword evidence="10 17" id="KW-1133">Transmembrane helix</keyword>
<feature type="transmembrane region" description="Helical" evidence="17">
    <location>
        <begin position="12"/>
        <end position="33"/>
    </location>
</feature>
<reference evidence="21" key="3">
    <citation type="submission" date="2025-08" db="UniProtKB">
        <authorList>
            <consortium name="Ensembl"/>
        </authorList>
    </citation>
    <scope>IDENTIFICATION</scope>
    <source>
        <strain evidence="21">HSOK</strain>
    </source>
</reference>
<feature type="domain" description="Peptidase M1 membrane alanine aminopeptidase" evidence="18">
    <location>
        <begin position="314"/>
        <end position="538"/>
    </location>
</feature>
<keyword evidence="6 15" id="KW-0479">Metal-binding</keyword>
<dbReference type="AlphaFoldDB" id="A0A3P9JU90"/>
<dbReference type="InterPro" id="IPR027268">
    <property type="entry name" value="Peptidase_M4/M1_CTD_sf"/>
</dbReference>
<comment type="cofactor">
    <cofactor evidence="15 17">
        <name>Zn(2+)</name>
        <dbReference type="ChEBI" id="CHEBI:29105"/>
    </cofactor>
    <text evidence="15 17">Binds 1 zinc ion per subunit.</text>
</comment>
<keyword evidence="5 17" id="KW-0812">Transmembrane</keyword>
<evidence type="ECO:0000259" key="18">
    <source>
        <dbReference type="Pfam" id="PF01433"/>
    </source>
</evidence>
<dbReference type="PANTHER" id="PTHR11533">
    <property type="entry name" value="PROTEASE M1 ZINC METALLOPROTEASE"/>
    <property type="match status" value="1"/>
</dbReference>
<organism evidence="21 22">
    <name type="scientific">Oryzias latipes</name>
    <name type="common">Japanese rice fish</name>
    <name type="synonym">Japanese killifish</name>
    <dbReference type="NCBI Taxonomy" id="8090"/>
    <lineage>
        <taxon>Eukaryota</taxon>
        <taxon>Metazoa</taxon>
        <taxon>Chordata</taxon>
        <taxon>Craniata</taxon>
        <taxon>Vertebrata</taxon>
        <taxon>Euteleostomi</taxon>
        <taxon>Actinopterygii</taxon>
        <taxon>Neopterygii</taxon>
        <taxon>Teleostei</taxon>
        <taxon>Neoteleostei</taxon>
        <taxon>Acanthomorphata</taxon>
        <taxon>Ovalentaria</taxon>
        <taxon>Atherinomorphae</taxon>
        <taxon>Beloniformes</taxon>
        <taxon>Adrianichthyidae</taxon>
        <taxon>Oryziinae</taxon>
        <taxon>Oryzias</taxon>
    </lineage>
</organism>
<keyword evidence="9" id="KW-0735">Signal-anchor</keyword>
<evidence type="ECO:0000256" key="1">
    <source>
        <dbReference type="ARBA" id="ARBA00004606"/>
    </source>
</evidence>
<dbReference type="InterPro" id="IPR045357">
    <property type="entry name" value="Aminopeptidase_N-like_N"/>
</dbReference>
<dbReference type="Pfam" id="PF01433">
    <property type="entry name" value="Peptidase_M1"/>
    <property type="match status" value="1"/>
</dbReference>
<dbReference type="InterPro" id="IPR014782">
    <property type="entry name" value="Peptidase_M1_dom"/>
</dbReference>
<dbReference type="FunFam" id="1.25.50.20:FF:000012">
    <property type="entry name" value="Aminopeptidase N"/>
    <property type="match status" value="1"/>
</dbReference>
<dbReference type="InterPro" id="IPR042097">
    <property type="entry name" value="Aminopeptidase_N-like_N_sf"/>
</dbReference>
<evidence type="ECO:0000256" key="11">
    <source>
        <dbReference type="ARBA" id="ARBA00023049"/>
    </source>
</evidence>
<dbReference type="Pfam" id="PF11838">
    <property type="entry name" value="ERAP1_C"/>
    <property type="match status" value="1"/>
</dbReference>
<evidence type="ECO:0000259" key="20">
    <source>
        <dbReference type="Pfam" id="PF17900"/>
    </source>
</evidence>
<feature type="binding site" evidence="15">
    <location>
        <position position="409"/>
    </location>
    <ligand>
        <name>Zn(2+)</name>
        <dbReference type="ChEBI" id="CHEBI:29105"/>
        <note>catalytic</note>
    </ligand>
</feature>
<proteinExistence type="inferred from homology"/>
<evidence type="ECO:0000256" key="5">
    <source>
        <dbReference type="ARBA" id="ARBA00022692"/>
    </source>
</evidence>
<evidence type="ECO:0000313" key="22">
    <source>
        <dbReference type="Proteomes" id="UP000265200"/>
    </source>
</evidence>